<dbReference type="InterPro" id="IPR009057">
    <property type="entry name" value="Homeodomain-like_sf"/>
</dbReference>
<dbReference type="AlphaFoldDB" id="A0A1M7Z1G0"/>
<dbReference type="InterPro" id="IPR018060">
    <property type="entry name" value="HTH_AraC"/>
</dbReference>
<dbReference type="RefSeq" id="WP_200796983.1">
    <property type="nucleotide sequence ID" value="NZ_AP024898.1"/>
</dbReference>
<dbReference type="InterPro" id="IPR002818">
    <property type="entry name" value="DJ-1/PfpI"/>
</dbReference>
<keyword evidence="1" id="KW-0805">Transcription regulation</keyword>
<evidence type="ECO:0000256" key="1">
    <source>
        <dbReference type="ARBA" id="ARBA00023015"/>
    </source>
</evidence>
<keyword evidence="3" id="KW-0804">Transcription</keyword>
<dbReference type="STRING" id="1117707.VQ7734_04414"/>
<sequence length="319" mass="35471">MLFEAAGIADILQHANSLSPAQTPCYQVTIATSQSYHVVHGQSGLKLLADASLNELDPGRPYDTVIITGKGNHEAERTEIADWLRLAAPHVRRVASVCGGALILAQAGLLNERQATTHWRLLDRMQNEYPLVRVERGPIYVQDGPVWTSAGVSSGFDLTLAMVEADYGFTLARDIAQELVMYLRRPGGQAQFSRYLPEQAKNPGPIRDLQQWVMANLSKDLSVENLAGRVAMSPRNFTRVFTRETGTTPAKYVEMVRLNAAREQLEQTRISIERIATETGLGSGINLRRVFERHLQLTPSEYRERFHSLNTASADFGIN</sequence>
<dbReference type="InterPro" id="IPR052158">
    <property type="entry name" value="INH-QAR"/>
</dbReference>
<organism evidence="5 6">
    <name type="scientific">Vibrio quintilis</name>
    <dbReference type="NCBI Taxonomy" id="1117707"/>
    <lineage>
        <taxon>Bacteria</taxon>
        <taxon>Pseudomonadati</taxon>
        <taxon>Pseudomonadota</taxon>
        <taxon>Gammaproteobacteria</taxon>
        <taxon>Vibrionales</taxon>
        <taxon>Vibrionaceae</taxon>
        <taxon>Vibrio</taxon>
    </lineage>
</organism>
<name>A0A1M7Z1G0_9VIBR</name>
<dbReference type="Pfam" id="PF01965">
    <property type="entry name" value="DJ-1_PfpI"/>
    <property type="match status" value="1"/>
</dbReference>
<dbReference type="Proteomes" id="UP000184600">
    <property type="component" value="Unassembled WGS sequence"/>
</dbReference>
<evidence type="ECO:0000256" key="2">
    <source>
        <dbReference type="ARBA" id="ARBA00023125"/>
    </source>
</evidence>
<keyword evidence="6" id="KW-1185">Reference proteome</keyword>
<dbReference type="PANTHER" id="PTHR43130:SF3">
    <property type="entry name" value="HTH-TYPE TRANSCRIPTIONAL REGULATOR RV1931C"/>
    <property type="match status" value="1"/>
</dbReference>
<dbReference type="EMBL" id="FRFG01000072">
    <property type="protein sequence ID" value="SHO58642.1"/>
    <property type="molecule type" value="Genomic_DNA"/>
</dbReference>
<evidence type="ECO:0000256" key="3">
    <source>
        <dbReference type="ARBA" id="ARBA00023163"/>
    </source>
</evidence>
<dbReference type="Gene3D" id="3.40.50.880">
    <property type="match status" value="1"/>
</dbReference>
<dbReference type="PROSITE" id="PS00041">
    <property type="entry name" value="HTH_ARAC_FAMILY_1"/>
    <property type="match status" value="1"/>
</dbReference>
<feature type="domain" description="HTH araC/xylS-type" evidence="4">
    <location>
        <begin position="207"/>
        <end position="305"/>
    </location>
</feature>
<dbReference type="PROSITE" id="PS01124">
    <property type="entry name" value="HTH_ARAC_FAMILY_2"/>
    <property type="match status" value="1"/>
</dbReference>
<dbReference type="InterPro" id="IPR029062">
    <property type="entry name" value="Class_I_gatase-like"/>
</dbReference>
<gene>
    <name evidence="5" type="primary">cdhR_4</name>
    <name evidence="5" type="ORF">VQ7734_04414</name>
</gene>
<dbReference type="Pfam" id="PF12833">
    <property type="entry name" value="HTH_18"/>
    <property type="match status" value="1"/>
</dbReference>
<evidence type="ECO:0000313" key="6">
    <source>
        <dbReference type="Proteomes" id="UP000184600"/>
    </source>
</evidence>
<evidence type="ECO:0000259" key="4">
    <source>
        <dbReference type="PROSITE" id="PS01124"/>
    </source>
</evidence>
<dbReference type="InterPro" id="IPR018062">
    <property type="entry name" value="HTH_AraC-typ_CS"/>
</dbReference>
<dbReference type="SUPFAM" id="SSF52317">
    <property type="entry name" value="Class I glutamine amidotransferase-like"/>
    <property type="match status" value="1"/>
</dbReference>
<dbReference type="SUPFAM" id="SSF46689">
    <property type="entry name" value="Homeodomain-like"/>
    <property type="match status" value="2"/>
</dbReference>
<dbReference type="GO" id="GO:0003700">
    <property type="term" value="F:DNA-binding transcription factor activity"/>
    <property type="evidence" value="ECO:0007669"/>
    <property type="project" value="InterPro"/>
</dbReference>
<evidence type="ECO:0000313" key="5">
    <source>
        <dbReference type="EMBL" id="SHO58642.1"/>
    </source>
</evidence>
<dbReference type="Gene3D" id="1.10.10.60">
    <property type="entry name" value="Homeodomain-like"/>
    <property type="match status" value="1"/>
</dbReference>
<protein>
    <submittedName>
        <fullName evidence="5">HTH-type transcriptional regulator CdhR</fullName>
    </submittedName>
</protein>
<dbReference type="PANTHER" id="PTHR43130">
    <property type="entry name" value="ARAC-FAMILY TRANSCRIPTIONAL REGULATOR"/>
    <property type="match status" value="1"/>
</dbReference>
<keyword evidence="2" id="KW-0238">DNA-binding</keyword>
<dbReference type="SMART" id="SM00342">
    <property type="entry name" value="HTH_ARAC"/>
    <property type="match status" value="1"/>
</dbReference>
<reference evidence="6" key="1">
    <citation type="submission" date="2016-12" db="EMBL/GenBank/DDBJ databases">
        <authorList>
            <person name="Rodrigo-Torres L."/>
            <person name="Arahal R.D."/>
            <person name="Lucena T."/>
        </authorList>
    </citation>
    <scope>NUCLEOTIDE SEQUENCE [LARGE SCALE GENOMIC DNA]</scope>
</reference>
<dbReference type="CDD" id="cd03137">
    <property type="entry name" value="GATase1_AraC_1"/>
    <property type="match status" value="1"/>
</dbReference>
<dbReference type="GO" id="GO:0043565">
    <property type="term" value="F:sequence-specific DNA binding"/>
    <property type="evidence" value="ECO:0007669"/>
    <property type="project" value="InterPro"/>
</dbReference>
<proteinExistence type="predicted"/>
<accession>A0A1M7Z1G0</accession>